<name>A0A1Z5HVA4_9FIRM</name>
<evidence type="ECO:0000313" key="3">
    <source>
        <dbReference type="Proteomes" id="UP000197032"/>
    </source>
</evidence>
<comment type="caution">
    <text evidence="2">The sequence shown here is derived from an EMBL/GenBank/DDBJ whole genome shotgun (WGS) entry which is preliminary data.</text>
</comment>
<organism evidence="2 3">
    <name type="scientific">Calderihabitans maritimus</name>
    <dbReference type="NCBI Taxonomy" id="1246530"/>
    <lineage>
        <taxon>Bacteria</taxon>
        <taxon>Bacillati</taxon>
        <taxon>Bacillota</taxon>
        <taxon>Clostridia</taxon>
        <taxon>Neomoorellales</taxon>
        <taxon>Calderihabitantaceae</taxon>
        <taxon>Calderihabitans</taxon>
    </lineage>
</organism>
<keyword evidence="3" id="KW-1185">Reference proteome</keyword>
<evidence type="ECO:0000313" key="2">
    <source>
        <dbReference type="EMBL" id="GAW93466.1"/>
    </source>
</evidence>
<dbReference type="Pfam" id="PF07796">
    <property type="entry name" value="DUF1638"/>
    <property type="match status" value="1"/>
</dbReference>
<dbReference type="EMBL" id="BDGJ01000142">
    <property type="protein sequence ID" value="GAW93466.1"/>
    <property type="molecule type" value="Genomic_DNA"/>
</dbReference>
<dbReference type="AlphaFoldDB" id="A0A1Z5HVA4"/>
<dbReference type="Proteomes" id="UP000197032">
    <property type="component" value="Unassembled WGS sequence"/>
</dbReference>
<gene>
    <name evidence="2" type="ORF">KKC1_26000</name>
</gene>
<dbReference type="RefSeq" id="WP_088554603.1">
    <property type="nucleotide sequence ID" value="NZ_BDGJ01000142.1"/>
</dbReference>
<proteinExistence type="predicted"/>
<protein>
    <recommendedName>
        <fullName evidence="1">DUF1638 domain-containing protein</fullName>
    </recommendedName>
</protein>
<dbReference type="OrthoDB" id="5430678at2"/>
<feature type="domain" description="DUF1638" evidence="1">
    <location>
        <begin position="46"/>
        <end position="195"/>
    </location>
</feature>
<reference evidence="3" key="1">
    <citation type="journal article" date="2017" name="Appl. Environ. Microbiol.">
        <title>Genomic Analysis of Calderihabitans maritimus KKC1, a Thermophilic, Hydrogenogenic, Carboxydotrophic Bacterium Isolated from Marine Sediment.</title>
        <authorList>
            <person name="Omae K."/>
            <person name="Yoneda Y."/>
            <person name="Fukuyama Y."/>
            <person name="Yoshida T."/>
            <person name="Sako Y."/>
        </authorList>
    </citation>
    <scope>NUCLEOTIDE SEQUENCE [LARGE SCALE GENOMIC DNA]</scope>
    <source>
        <strain evidence="3">KKC1</strain>
    </source>
</reference>
<sequence>MVDNAVSKVYKVYIVSCGIFQPELQEVLTQIIDEGILNCKVEVVYLAAGLHVNLDDLIKSVLKTVSSLKDSRVVLLYGSKCHPELDEVLKNCSAVRFAQANCIELILGKKMEELDKETKKFYLSPGWLKNWKEIFKERLQWDECDARQNFGSYDKIILLDTGVCEFKDEQILEFFEYTQVPIEVKNVDLKIFKETIIEAIQKALALG</sequence>
<accession>A0A1Z5HVA4</accession>
<evidence type="ECO:0000259" key="1">
    <source>
        <dbReference type="Pfam" id="PF07796"/>
    </source>
</evidence>
<dbReference type="InterPro" id="IPR012437">
    <property type="entry name" value="DUF1638"/>
</dbReference>